<gene>
    <name evidence="3" type="ORF">WS70_08440</name>
</gene>
<evidence type="ECO:0000313" key="3">
    <source>
        <dbReference type="EMBL" id="AOJ01855.1"/>
    </source>
</evidence>
<dbReference type="PANTHER" id="PTHR48084:SF3">
    <property type="entry name" value="SUBUNIT OF PYRUVATE:FLAVODOXIN OXIDOREDUCTASE"/>
    <property type="match status" value="1"/>
</dbReference>
<dbReference type="InterPro" id="IPR017896">
    <property type="entry name" value="4Fe4S_Fe-S-bd"/>
</dbReference>
<dbReference type="PANTHER" id="PTHR48084">
    <property type="entry name" value="2-OXOGLUTARATE OXIDOREDUCTASE SUBUNIT KORB-RELATED"/>
    <property type="match status" value="1"/>
</dbReference>
<dbReference type="InterPro" id="IPR002869">
    <property type="entry name" value="Pyrv_flavodox_OxRed_cen"/>
</dbReference>
<keyword evidence="1" id="KW-0560">Oxidoreductase</keyword>
<evidence type="ECO:0000256" key="1">
    <source>
        <dbReference type="ARBA" id="ARBA00023002"/>
    </source>
</evidence>
<dbReference type="InterPro" id="IPR051457">
    <property type="entry name" value="2-oxoacid:Fd_oxidoreductase"/>
</dbReference>
<dbReference type="CDD" id="cd07034">
    <property type="entry name" value="TPP_PYR_PFOR_IOR-alpha_like"/>
    <property type="match status" value="1"/>
</dbReference>
<keyword evidence="4" id="KW-1185">Reference proteome</keyword>
<dbReference type="KEGG" id="buu:WS70_08440"/>
<evidence type="ECO:0000259" key="2">
    <source>
        <dbReference type="PROSITE" id="PS51379"/>
    </source>
</evidence>
<dbReference type="Pfam" id="PF01558">
    <property type="entry name" value="POR"/>
    <property type="match status" value="1"/>
</dbReference>
<dbReference type="NCBIfam" id="NF009589">
    <property type="entry name" value="PRK13030.1"/>
    <property type="match status" value="1"/>
</dbReference>
<organism evidence="3 4">
    <name type="scientific">Burkholderia mayonis</name>
    <dbReference type="NCBI Taxonomy" id="1385591"/>
    <lineage>
        <taxon>Bacteria</taxon>
        <taxon>Pseudomonadati</taxon>
        <taxon>Pseudomonadota</taxon>
        <taxon>Betaproteobacteria</taxon>
        <taxon>Burkholderiales</taxon>
        <taxon>Burkholderiaceae</taxon>
        <taxon>Burkholderia</taxon>
        <taxon>pseudomallei group</taxon>
    </lineage>
</organism>
<dbReference type="Gene3D" id="3.40.920.10">
    <property type="entry name" value="Pyruvate-ferredoxin oxidoreductase, PFOR, domain III"/>
    <property type="match status" value="1"/>
</dbReference>
<protein>
    <submittedName>
        <fullName evidence="3">2-oxoacid ferredoxin oxidoreductase</fullName>
    </submittedName>
</protein>
<dbReference type="NCBIfam" id="NF009588">
    <property type="entry name" value="PRK13029.1"/>
    <property type="match status" value="1"/>
</dbReference>
<dbReference type="RefSeq" id="WP_059470046.1">
    <property type="nucleotide sequence ID" value="NZ_CP013386.1"/>
</dbReference>
<sequence length="1180" mass="128614">MFKTTEYRRDSIYRQGLEDPPGRIFVSGQQTLVRLLLAQAAADRAAGLNTAGFVSGYRGSPLGGVDHELWRAKARLEDAHIRFQPAINEDLAATALIGTQRVETDATRRYDGVFGMWYGKGPGVDRSGDAIKHGNAYGSSPHGGVLVVTGDDHGCVSSSMSHQSDRTLIAWGLPVIHPSGLADYERCGLWGWALSRASGLWVGFKAITETVEASASVPTFEPPHFTQPPVDPGPDGLHWRWPDLPGMQIERRHPYKLKAARAFMRANPLDEAVTTPARPVLVIAAVGKAYRDVREALRQGGVSLDQLERAGVALLKINVVYPLSPLLETWAHRAGKVFVIEEKQPVVEEQLKHCLYNARHDRRATIVGKVDEKGAPLVSELEELRPSRVAPLLARQLKAFDVPLRIPHAWGAAPAVRAQAWIRRTPYLCSGCPHNTSTRVPAGSEARLGIGCHAMAARMPERATSGSVQMGGEGVDWLGQAPFVDTPHIFQNIGDGTFFHSGYLAIRQAIAAGATLTYKLLYNDAVAMTGGQPVDGQLTVRKAAELVLSEGARRVVVVADDPGRYRAHDSVPKGVEVHHRDTLDDVQRQLRDTRGVSVLIFDQACATEARRRKKRQPPPAVQTRVVINEAVCEGCGDCQVKSNCLSVVPVDTPFGLKRTIDAHSCNTDLSCVKGFCPSFVTVTGTPRERRPAKADPADVIARADALAQPKPRSLDEPFEIMLVGVGGTGVVTVANAIGLAAHLDRRSVSVLDFTGFAQKGGAVLSHIRIAREAEVLHQYRIDRGGADALLAADLLVATEDDALASLERGKTFVIANTAQTQTGAMLRDADARIETDAIQSLIEKVVGAERYDAIDAKALAAELLDPMQANMLLFGYAWQRGAVPVSLASLRHALGLQGGQADAKYLAFSWGRLWAANPAFVAHHLGTAGATPPGAWRPVGFVRRKKETIDELIASRTAFLTQYQDARYAARYRRMVERVRTAAAPLGDVTLVDAVARMLFKLMACKDEYEVARLHTSKAFLDGLRAHFAGRAKLTFHLAPPTLDARSKQGGQPPRKRAFSRWMVPAFRVLAAGRVLRHTPLDLFGWTAERRDERRLVREYEETLDRLLPRLTRDTLADIVAWAKTPDAIRGYGYVKAGAIVKARERQTELVERILSGHAKPAAASVAVRAHDESGAETVE</sequence>
<dbReference type="Pfam" id="PF20169">
    <property type="entry name" value="DUF6537"/>
    <property type="match status" value="1"/>
</dbReference>
<dbReference type="AlphaFoldDB" id="A0A1B4FDV2"/>
<dbReference type="InterPro" id="IPR019752">
    <property type="entry name" value="Pyrv/ketoisovalerate_OxRed_cat"/>
</dbReference>
<dbReference type="InterPro" id="IPR029061">
    <property type="entry name" value="THDP-binding"/>
</dbReference>
<dbReference type="Gene3D" id="3.40.50.970">
    <property type="match status" value="1"/>
</dbReference>
<dbReference type="InterPro" id="IPR002880">
    <property type="entry name" value="Pyrv_Fd/Flavodoxin_OxRdtase_N"/>
</dbReference>
<dbReference type="SUPFAM" id="SSF52518">
    <property type="entry name" value="Thiamin diphosphate-binding fold (THDP-binding)"/>
    <property type="match status" value="2"/>
</dbReference>
<proteinExistence type="predicted"/>
<dbReference type="InterPro" id="IPR046667">
    <property type="entry name" value="DUF6537"/>
</dbReference>
<evidence type="ECO:0000313" key="4">
    <source>
        <dbReference type="Proteomes" id="UP000062519"/>
    </source>
</evidence>
<dbReference type="SUPFAM" id="SSF53323">
    <property type="entry name" value="Pyruvate-ferredoxin oxidoreductase, PFOR, domain III"/>
    <property type="match status" value="1"/>
</dbReference>
<reference evidence="3 4" key="1">
    <citation type="submission" date="2015-12" db="EMBL/GenBank/DDBJ databases">
        <title>Diversity of Burkholderia near neighbor genomes.</title>
        <authorList>
            <person name="Sahl J."/>
            <person name="Wagner D."/>
            <person name="Keim P."/>
        </authorList>
    </citation>
    <scope>NUCLEOTIDE SEQUENCE [LARGE SCALE GENOMIC DNA]</scope>
    <source>
        <strain evidence="3 4">BDU6</strain>
    </source>
</reference>
<dbReference type="Proteomes" id="UP000062519">
    <property type="component" value="Chromosome 1"/>
</dbReference>
<dbReference type="GO" id="GO:0016903">
    <property type="term" value="F:oxidoreductase activity, acting on the aldehyde or oxo group of donors"/>
    <property type="evidence" value="ECO:0007669"/>
    <property type="project" value="InterPro"/>
</dbReference>
<dbReference type="PROSITE" id="PS51379">
    <property type="entry name" value="4FE4S_FER_2"/>
    <property type="match status" value="1"/>
</dbReference>
<name>A0A1B4FDV2_9BURK</name>
<accession>A0A1B4FDV2</accession>
<dbReference type="EMBL" id="CP013386">
    <property type="protein sequence ID" value="AOJ01855.1"/>
    <property type="molecule type" value="Genomic_DNA"/>
</dbReference>
<feature type="domain" description="4Fe-4S ferredoxin-type" evidence="2">
    <location>
        <begin position="623"/>
        <end position="653"/>
    </location>
</feature>